<dbReference type="GO" id="GO:0008270">
    <property type="term" value="F:zinc ion binding"/>
    <property type="evidence" value="ECO:0007669"/>
    <property type="project" value="UniProtKB-KW"/>
</dbReference>
<keyword evidence="3" id="KW-0862">Zinc</keyword>
<feature type="domain" description="DNL-type" evidence="6">
    <location>
        <begin position="122"/>
        <end position="216"/>
    </location>
</feature>
<dbReference type="OrthoDB" id="512667at2759"/>
<comment type="caution">
    <text evidence="7">The sequence shown here is derived from an EMBL/GenBank/DDBJ whole genome shotgun (WGS) entry which is preliminary data.</text>
</comment>
<accession>A0A4S4LND7</accession>
<name>A0A4S4LND7_9AGAM</name>
<evidence type="ECO:0000256" key="4">
    <source>
        <dbReference type="PROSITE-ProRule" id="PRU00834"/>
    </source>
</evidence>
<dbReference type="GO" id="GO:0051087">
    <property type="term" value="F:protein-folding chaperone binding"/>
    <property type="evidence" value="ECO:0007669"/>
    <property type="project" value="TreeGrafter"/>
</dbReference>
<dbReference type="GO" id="GO:0006457">
    <property type="term" value="P:protein folding"/>
    <property type="evidence" value="ECO:0007669"/>
    <property type="project" value="TreeGrafter"/>
</dbReference>
<reference evidence="7 8" key="1">
    <citation type="submission" date="2019-02" db="EMBL/GenBank/DDBJ databases">
        <title>Genome sequencing of the rare red list fungi Bondarzewia mesenterica.</title>
        <authorList>
            <person name="Buettner E."/>
            <person name="Kellner H."/>
        </authorList>
    </citation>
    <scope>NUCLEOTIDE SEQUENCE [LARGE SCALE GENOMIC DNA]</scope>
    <source>
        <strain evidence="7 8">DSM 108281</strain>
    </source>
</reference>
<evidence type="ECO:0000259" key="6">
    <source>
        <dbReference type="PROSITE" id="PS51501"/>
    </source>
</evidence>
<evidence type="ECO:0000256" key="2">
    <source>
        <dbReference type="ARBA" id="ARBA00022771"/>
    </source>
</evidence>
<keyword evidence="2 4" id="KW-0863">Zinc-finger</keyword>
<evidence type="ECO:0000256" key="3">
    <source>
        <dbReference type="ARBA" id="ARBA00022833"/>
    </source>
</evidence>
<sequence length="216" mass="23659">MTLASKFKALQSTRSFTELPINVDLFPIFFDLVEFLNSEMLPSRLFRNTGIAPHLRSLLTPSPTLPASISVQLRFHLAVRYLSSSTIPSPPPSQPNSSASSASSSQPSGLTTSQSIPLESLEPRLLLSLTFTCTVPNCGERSTHQFTKQAYEKGIVLVECPGCKNRHLIADHLGWFKESTEGGKLRTVEDLVRARGEKVRRGSLGAGGDIEYTPDE</sequence>
<dbReference type="PANTHER" id="PTHR20922:SF13">
    <property type="entry name" value="DNL-TYPE ZINC FINGER PROTEIN"/>
    <property type="match status" value="1"/>
</dbReference>
<dbReference type="GO" id="GO:0005739">
    <property type="term" value="C:mitochondrion"/>
    <property type="evidence" value="ECO:0007669"/>
    <property type="project" value="TreeGrafter"/>
</dbReference>
<dbReference type="InterPro" id="IPR024158">
    <property type="entry name" value="Mt_import_TIM15"/>
</dbReference>
<organism evidence="7 8">
    <name type="scientific">Bondarzewia mesenterica</name>
    <dbReference type="NCBI Taxonomy" id="1095465"/>
    <lineage>
        <taxon>Eukaryota</taxon>
        <taxon>Fungi</taxon>
        <taxon>Dikarya</taxon>
        <taxon>Basidiomycota</taxon>
        <taxon>Agaricomycotina</taxon>
        <taxon>Agaricomycetes</taxon>
        <taxon>Russulales</taxon>
        <taxon>Bondarzewiaceae</taxon>
        <taxon>Bondarzewia</taxon>
    </lineage>
</organism>
<dbReference type="Pfam" id="PF05180">
    <property type="entry name" value="zf-DNL"/>
    <property type="match status" value="1"/>
</dbReference>
<dbReference type="Proteomes" id="UP000310158">
    <property type="component" value="Unassembled WGS sequence"/>
</dbReference>
<evidence type="ECO:0000256" key="5">
    <source>
        <dbReference type="SAM" id="MobiDB-lite"/>
    </source>
</evidence>
<evidence type="ECO:0000313" key="8">
    <source>
        <dbReference type="Proteomes" id="UP000310158"/>
    </source>
</evidence>
<keyword evidence="1" id="KW-0479">Metal-binding</keyword>
<keyword evidence="8" id="KW-1185">Reference proteome</keyword>
<dbReference type="EMBL" id="SGPL01000334">
    <property type="protein sequence ID" value="THH13689.1"/>
    <property type="molecule type" value="Genomic_DNA"/>
</dbReference>
<dbReference type="GO" id="GO:0050821">
    <property type="term" value="P:protein stabilization"/>
    <property type="evidence" value="ECO:0007669"/>
    <property type="project" value="TreeGrafter"/>
</dbReference>
<proteinExistence type="predicted"/>
<feature type="region of interest" description="Disordered" evidence="5">
    <location>
        <begin position="86"/>
        <end position="114"/>
    </location>
</feature>
<dbReference type="PANTHER" id="PTHR20922">
    <property type="entry name" value="DNL-TYPE ZINC FINGER PROTEIN"/>
    <property type="match status" value="1"/>
</dbReference>
<gene>
    <name evidence="7" type="ORF">EW146_g6560</name>
</gene>
<dbReference type="PROSITE" id="PS51501">
    <property type="entry name" value="ZF_DNL"/>
    <property type="match status" value="1"/>
</dbReference>
<dbReference type="InterPro" id="IPR007853">
    <property type="entry name" value="Znf_DNL-typ"/>
</dbReference>
<protein>
    <recommendedName>
        <fullName evidence="6">DNL-type domain-containing protein</fullName>
    </recommendedName>
</protein>
<evidence type="ECO:0000313" key="7">
    <source>
        <dbReference type="EMBL" id="THH13689.1"/>
    </source>
</evidence>
<feature type="compositionally biased region" description="Low complexity" evidence="5">
    <location>
        <begin position="95"/>
        <end position="114"/>
    </location>
</feature>
<dbReference type="GO" id="GO:0030150">
    <property type="term" value="P:protein import into mitochondrial matrix"/>
    <property type="evidence" value="ECO:0007669"/>
    <property type="project" value="TreeGrafter"/>
</dbReference>
<evidence type="ECO:0000256" key="1">
    <source>
        <dbReference type="ARBA" id="ARBA00022723"/>
    </source>
</evidence>
<dbReference type="AlphaFoldDB" id="A0A4S4LND7"/>